<protein>
    <recommendedName>
        <fullName evidence="3">AN1-type domain-containing protein</fullName>
    </recommendedName>
</protein>
<evidence type="ECO:0000259" key="3">
    <source>
        <dbReference type="PROSITE" id="PS51039"/>
    </source>
</evidence>
<dbReference type="OrthoDB" id="431929at2759"/>
<keyword evidence="1" id="KW-0479">Metal-binding</keyword>
<organism evidence="4 5">
    <name type="scientific">[Candida] subhashii</name>
    <dbReference type="NCBI Taxonomy" id="561895"/>
    <lineage>
        <taxon>Eukaryota</taxon>
        <taxon>Fungi</taxon>
        <taxon>Dikarya</taxon>
        <taxon>Ascomycota</taxon>
        <taxon>Saccharomycotina</taxon>
        <taxon>Pichiomycetes</taxon>
        <taxon>Debaryomycetaceae</taxon>
        <taxon>Spathaspora</taxon>
    </lineage>
</organism>
<dbReference type="EMBL" id="JAGSYN010000222">
    <property type="protein sequence ID" value="KAG7661294.1"/>
    <property type="molecule type" value="Genomic_DNA"/>
</dbReference>
<dbReference type="PANTHER" id="PTHR14677:SF40">
    <property type="entry name" value="CDC48-ASSOCIATED UBIQUITIN-LIKE_ZINC FINGER PROTEIN 1"/>
    <property type="match status" value="1"/>
</dbReference>
<dbReference type="SMART" id="SM00154">
    <property type="entry name" value="ZnF_AN1"/>
    <property type="match status" value="1"/>
</dbReference>
<dbReference type="PROSITE" id="PS51039">
    <property type="entry name" value="ZF_AN1"/>
    <property type="match status" value="1"/>
</dbReference>
<dbReference type="GO" id="GO:0005737">
    <property type="term" value="C:cytoplasm"/>
    <property type="evidence" value="ECO:0007669"/>
    <property type="project" value="TreeGrafter"/>
</dbReference>
<evidence type="ECO:0000256" key="1">
    <source>
        <dbReference type="PROSITE-ProRule" id="PRU00449"/>
    </source>
</evidence>
<evidence type="ECO:0000256" key="2">
    <source>
        <dbReference type="SAM" id="MobiDB-lite"/>
    </source>
</evidence>
<proteinExistence type="predicted"/>
<feature type="region of interest" description="Disordered" evidence="2">
    <location>
        <begin position="66"/>
        <end position="87"/>
    </location>
</feature>
<dbReference type="PANTHER" id="PTHR14677">
    <property type="entry name" value="ARSENITE INDUCUBLE RNA ASSOCIATED PROTEIN AIP-1-RELATED"/>
    <property type="match status" value="1"/>
</dbReference>
<evidence type="ECO:0000313" key="4">
    <source>
        <dbReference type="EMBL" id="KAG7661294.1"/>
    </source>
</evidence>
<gene>
    <name evidence="4" type="ORF">J8A68_005186</name>
</gene>
<sequence>MSSVTNLFIDKSKAPTKDQGIIDIGKNCSYCNQLDFLPFVCEFCKETFCSQHRKIDQHDCINKHKFDQPPSSSRSASPYPPVSSKTLFPDREADKKKIDEKLAKSQIRPTNIVEKSFRVGDVAGNNAFKKFQKFLSLHKSKDKSGRTISKLFGKSSSSSSSNTATAIAKSKYADLALLKKSARGDSKIGVADKLYIWCLYIKNPEDKSINIEKDRKPLYISKNWVVGRSLDSIADNLHIQNINNSTSEANEKLNIFKLDDKDEPKLIPTSIKSSAAFANGDTLYLVRGTI</sequence>
<feature type="domain" description="AN1-type" evidence="3">
    <location>
        <begin position="22"/>
        <end position="68"/>
    </location>
</feature>
<keyword evidence="1" id="KW-0863">Zinc-finger</keyword>
<dbReference type="Pfam" id="PF01428">
    <property type="entry name" value="zf-AN1"/>
    <property type="match status" value="1"/>
</dbReference>
<evidence type="ECO:0000313" key="5">
    <source>
        <dbReference type="Proteomes" id="UP000694255"/>
    </source>
</evidence>
<keyword evidence="1" id="KW-0862">Zinc</keyword>
<dbReference type="RefSeq" id="XP_049261527.1">
    <property type="nucleotide sequence ID" value="XM_049409224.1"/>
</dbReference>
<dbReference type="AlphaFoldDB" id="A0A8J5UVU8"/>
<dbReference type="Proteomes" id="UP000694255">
    <property type="component" value="Unassembled WGS sequence"/>
</dbReference>
<keyword evidence="5" id="KW-1185">Reference proteome</keyword>
<dbReference type="InterPro" id="IPR057358">
    <property type="entry name" value="UBL_ZFAND1-like"/>
</dbReference>
<accession>A0A8J5UVU8</accession>
<reference evidence="4 5" key="1">
    <citation type="journal article" date="2021" name="DNA Res.">
        <title>Genome analysis of Candida subhashii reveals its hybrid nature and dual mitochondrial genome conformations.</title>
        <authorList>
            <person name="Mixao V."/>
            <person name="Hegedusova E."/>
            <person name="Saus E."/>
            <person name="Pryszcz L.P."/>
            <person name="Cillingova A."/>
            <person name="Nosek J."/>
            <person name="Gabaldon T."/>
        </authorList>
    </citation>
    <scope>NUCLEOTIDE SEQUENCE [LARGE SCALE GENOMIC DNA]</scope>
    <source>
        <strain evidence="4 5">CBS 10753</strain>
    </source>
</reference>
<comment type="caution">
    <text evidence="4">The sequence shown here is derived from an EMBL/GenBank/DDBJ whole genome shotgun (WGS) entry which is preliminary data.</text>
</comment>
<dbReference type="Pfam" id="PF25327">
    <property type="entry name" value="UBL_ZFAND1"/>
    <property type="match status" value="1"/>
</dbReference>
<dbReference type="GO" id="GO:0008270">
    <property type="term" value="F:zinc ion binding"/>
    <property type="evidence" value="ECO:0007669"/>
    <property type="project" value="UniProtKB-KW"/>
</dbReference>
<name>A0A8J5UVU8_9ASCO</name>
<dbReference type="GeneID" id="73471986"/>
<dbReference type="InterPro" id="IPR000058">
    <property type="entry name" value="Znf_AN1"/>
</dbReference>